<dbReference type="AlphaFoldDB" id="A0A545V422"/>
<organism evidence="1 2">
    <name type="scientific">Cordyceps javanica</name>
    <dbReference type="NCBI Taxonomy" id="43265"/>
    <lineage>
        <taxon>Eukaryota</taxon>
        <taxon>Fungi</taxon>
        <taxon>Dikarya</taxon>
        <taxon>Ascomycota</taxon>
        <taxon>Pezizomycotina</taxon>
        <taxon>Sordariomycetes</taxon>
        <taxon>Hypocreomycetidae</taxon>
        <taxon>Hypocreales</taxon>
        <taxon>Cordycipitaceae</taxon>
        <taxon>Cordyceps</taxon>
    </lineage>
</organism>
<gene>
    <name evidence="1" type="ORF">IF1G_05038</name>
</gene>
<evidence type="ECO:0000313" key="2">
    <source>
        <dbReference type="Proteomes" id="UP000315783"/>
    </source>
</evidence>
<keyword evidence="2" id="KW-1185">Reference proteome</keyword>
<reference evidence="1 2" key="1">
    <citation type="journal article" date="2019" name="Appl. Microbiol. Biotechnol.">
        <title>Genome sequence of Isaria javanica and comparative genome analysis insights into family S53 peptidase evolution in fungal entomopathogens.</title>
        <authorList>
            <person name="Lin R."/>
            <person name="Zhang X."/>
            <person name="Xin B."/>
            <person name="Zou M."/>
            <person name="Gao Y."/>
            <person name="Qin F."/>
            <person name="Hu Q."/>
            <person name="Xie B."/>
            <person name="Cheng X."/>
        </authorList>
    </citation>
    <scope>NUCLEOTIDE SEQUENCE [LARGE SCALE GENOMIC DNA]</scope>
    <source>
        <strain evidence="1 2">IJ1G</strain>
    </source>
</reference>
<name>A0A545V422_9HYPO</name>
<dbReference type="Proteomes" id="UP000315783">
    <property type="component" value="Unassembled WGS sequence"/>
</dbReference>
<sequence>MLRVVGPCWPFDYLLSLLTRPLWSKSGHPSLATHGCTVSILVDLWVIPYAHPPQRTEYIFRLPSAHTARDAIMAWSRRHCKAAMLTACRRRSHPVAADLGPHSGASMHNLSQGKPTNQPTTDTLILTTVQRIPQHLRACAGPTWVAAVRVKQLLLVSHLKKGGREADMPSWPWLWPWPWASAIRRGSFLLRRAMAKTDWSTTQIDVLRME</sequence>
<comment type="caution">
    <text evidence="1">The sequence shown here is derived from an EMBL/GenBank/DDBJ whole genome shotgun (WGS) entry which is preliminary data.</text>
</comment>
<protein>
    <submittedName>
        <fullName evidence="1">Uncharacterized protein</fullName>
    </submittedName>
</protein>
<dbReference type="EMBL" id="SPUK01000006">
    <property type="protein sequence ID" value="TQV96455.1"/>
    <property type="molecule type" value="Genomic_DNA"/>
</dbReference>
<proteinExistence type="predicted"/>
<evidence type="ECO:0000313" key="1">
    <source>
        <dbReference type="EMBL" id="TQV96455.1"/>
    </source>
</evidence>
<accession>A0A545V422</accession>